<accession>A0AAU7JCE2</accession>
<evidence type="ECO:0000256" key="1">
    <source>
        <dbReference type="SAM" id="MobiDB-lite"/>
    </source>
</evidence>
<organism evidence="3">
    <name type="scientific">Alsobacter sp. KACC 23698</name>
    <dbReference type="NCBI Taxonomy" id="3149229"/>
    <lineage>
        <taxon>Bacteria</taxon>
        <taxon>Pseudomonadati</taxon>
        <taxon>Pseudomonadota</taxon>
        <taxon>Alphaproteobacteria</taxon>
        <taxon>Hyphomicrobiales</taxon>
        <taxon>Alsobacteraceae</taxon>
        <taxon>Alsobacter</taxon>
    </lineage>
</organism>
<dbReference type="Pfam" id="PF07481">
    <property type="entry name" value="DUF1521"/>
    <property type="match status" value="1"/>
</dbReference>
<proteinExistence type="predicted"/>
<feature type="domain" description="DUF1521" evidence="2">
    <location>
        <begin position="255"/>
        <end position="418"/>
    </location>
</feature>
<sequence length="420" mass="43420">MVCGIQPTNYSNGSYGTSQVNGSSFNRSVSNNCNTQSGDLKSILGDIKSELSNIEKLLEKLVSALGNGGSNGGCGSTGGSTGSGNGANSGGTTSGAAGDTGTIIKGLQDELGSIQNTLTQICGAQGKPIPVDGGYHPTPGVVDDRRGTPIPVDGGYHPTPGVVDDCRGKPIPVDGGYHPTPGVVDDCRGKPVPLPCPAPTPTPTPINCDPKPKPTPEPKPTPGPVVCNPKPTPQPDCFPKPTPKPDGGDKWEVGQVKDGKGEIKLGKDYTLNFDEKQESFILKNNCTGDSTRVWGDPHVDAGGNGKDWDFKKSNTFQLADGTKISVGTVDRDGKAVTDKSDVSYSSKLTITKGDKAIVVSGLAGNHDGKDNVSVKVSGHGKQIDRATPDGVTVKEEKGGWSLNGKHVTQADYTKAEKAHA</sequence>
<dbReference type="RefSeq" id="WP_406854821.1">
    <property type="nucleotide sequence ID" value="NZ_CP157484.1"/>
</dbReference>
<gene>
    <name evidence="3" type="ORF">ABEG18_20080</name>
</gene>
<dbReference type="AlphaFoldDB" id="A0AAU7JCE2"/>
<protein>
    <submittedName>
        <fullName evidence="3">DUF1521 domain-containing protein</fullName>
    </submittedName>
</protein>
<evidence type="ECO:0000313" key="3">
    <source>
        <dbReference type="EMBL" id="XBO37995.1"/>
    </source>
</evidence>
<reference evidence="3" key="1">
    <citation type="submission" date="2024-05" db="EMBL/GenBank/DDBJ databases">
        <authorList>
            <person name="Kim S."/>
            <person name="Heo J."/>
            <person name="Choi H."/>
            <person name="Choi Y."/>
            <person name="Kwon S.-W."/>
            <person name="Kim Y."/>
        </authorList>
    </citation>
    <scope>NUCLEOTIDE SEQUENCE</scope>
    <source>
        <strain evidence="3">KACC 23698</strain>
    </source>
</reference>
<name>A0AAU7JCE2_9HYPH</name>
<feature type="region of interest" description="Disordered" evidence="1">
    <location>
        <begin position="196"/>
        <end position="222"/>
    </location>
</feature>
<dbReference type="EMBL" id="CP157484">
    <property type="protein sequence ID" value="XBO37995.1"/>
    <property type="molecule type" value="Genomic_DNA"/>
</dbReference>
<evidence type="ECO:0000259" key="2">
    <source>
        <dbReference type="Pfam" id="PF07481"/>
    </source>
</evidence>
<dbReference type="InterPro" id="IPR011086">
    <property type="entry name" value="DUF1521"/>
</dbReference>